<dbReference type="SUPFAM" id="SSF53335">
    <property type="entry name" value="S-adenosyl-L-methionine-dependent methyltransferases"/>
    <property type="match status" value="1"/>
</dbReference>
<evidence type="ECO:0000256" key="1">
    <source>
        <dbReference type="ARBA" id="ARBA00022679"/>
    </source>
</evidence>
<evidence type="ECO:0000259" key="2">
    <source>
        <dbReference type="Pfam" id="PF08241"/>
    </source>
</evidence>
<gene>
    <name evidence="3" type="ORF">GCM10010389_28370</name>
</gene>
<reference evidence="3" key="2">
    <citation type="submission" date="2020-09" db="EMBL/GenBank/DDBJ databases">
        <authorList>
            <person name="Sun Q."/>
            <person name="Ohkuma M."/>
        </authorList>
    </citation>
    <scope>NUCLEOTIDE SEQUENCE</scope>
    <source>
        <strain evidence="3">JCM 5016</strain>
    </source>
</reference>
<dbReference type="AlphaFoldDB" id="A0A918VBC0"/>
<dbReference type="PANTHER" id="PTHR44068">
    <property type="entry name" value="ZGC:194242"/>
    <property type="match status" value="1"/>
</dbReference>
<reference evidence="3" key="1">
    <citation type="journal article" date="2014" name="Int. J. Syst. Evol. Microbiol.">
        <title>Complete genome sequence of Corynebacterium casei LMG S-19264T (=DSM 44701T), isolated from a smear-ripened cheese.</title>
        <authorList>
            <consortium name="US DOE Joint Genome Institute (JGI-PGF)"/>
            <person name="Walter F."/>
            <person name="Albersmeier A."/>
            <person name="Kalinowski J."/>
            <person name="Ruckert C."/>
        </authorList>
    </citation>
    <scope>NUCLEOTIDE SEQUENCE</scope>
    <source>
        <strain evidence="3">JCM 5016</strain>
    </source>
</reference>
<dbReference type="InterPro" id="IPR013216">
    <property type="entry name" value="Methyltransf_11"/>
</dbReference>
<dbReference type="CDD" id="cd02440">
    <property type="entry name" value="AdoMet_MTases"/>
    <property type="match status" value="1"/>
</dbReference>
<name>A0A918VBC0_9ACTN</name>
<proteinExistence type="predicted"/>
<protein>
    <submittedName>
        <fullName evidence="3">Methyltransferase type 11</fullName>
    </submittedName>
</protein>
<dbReference type="GO" id="GO:0032259">
    <property type="term" value="P:methylation"/>
    <property type="evidence" value="ECO:0007669"/>
    <property type="project" value="UniProtKB-KW"/>
</dbReference>
<dbReference type="GO" id="GO:0008757">
    <property type="term" value="F:S-adenosylmethionine-dependent methyltransferase activity"/>
    <property type="evidence" value="ECO:0007669"/>
    <property type="project" value="InterPro"/>
</dbReference>
<feature type="domain" description="Methyltransferase type 11" evidence="2">
    <location>
        <begin position="69"/>
        <end position="170"/>
    </location>
</feature>
<organism evidence="3 4">
    <name type="scientific">Streptomyces echinoruber</name>
    <dbReference type="NCBI Taxonomy" id="68898"/>
    <lineage>
        <taxon>Bacteria</taxon>
        <taxon>Bacillati</taxon>
        <taxon>Actinomycetota</taxon>
        <taxon>Actinomycetes</taxon>
        <taxon>Kitasatosporales</taxon>
        <taxon>Streptomycetaceae</taxon>
        <taxon>Streptomyces</taxon>
    </lineage>
</organism>
<dbReference type="Proteomes" id="UP000623010">
    <property type="component" value="Unassembled WGS sequence"/>
</dbReference>
<dbReference type="Pfam" id="PF08241">
    <property type="entry name" value="Methyltransf_11"/>
    <property type="match status" value="1"/>
</dbReference>
<dbReference type="EMBL" id="BMWH01000009">
    <property type="protein sequence ID" value="GGZ88399.1"/>
    <property type="molecule type" value="Genomic_DNA"/>
</dbReference>
<dbReference type="PANTHER" id="PTHR44068:SF11">
    <property type="entry name" value="GERANYL DIPHOSPHATE 2-C-METHYLTRANSFERASE"/>
    <property type="match status" value="1"/>
</dbReference>
<dbReference type="Gene3D" id="3.40.50.150">
    <property type="entry name" value="Vaccinia Virus protein VP39"/>
    <property type="match status" value="1"/>
</dbReference>
<evidence type="ECO:0000313" key="3">
    <source>
        <dbReference type="EMBL" id="GGZ88399.1"/>
    </source>
</evidence>
<evidence type="ECO:0000313" key="4">
    <source>
        <dbReference type="Proteomes" id="UP000623010"/>
    </source>
</evidence>
<dbReference type="InterPro" id="IPR029063">
    <property type="entry name" value="SAM-dependent_MTases_sf"/>
</dbReference>
<dbReference type="InterPro" id="IPR050447">
    <property type="entry name" value="Erg6_SMT_methyltransf"/>
</dbReference>
<comment type="caution">
    <text evidence="3">The sequence shown here is derived from an EMBL/GenBank/DDBJ whole genome shotgun (WGS) entry which is preliminary data.</text>
</comment>
<accession>A0A918VBC0</accession>
<dbReference type="RefSeq" id="WP_190057766.1">
    <property type="nucleotide sequence ID" value="NZ_BMWH01000009.1"/>
</dbReference>
<keyword evidence="4" id="KW-1185">Reference proteome</keyword>
<keyword evidence="1" id="KW-0808">Transferase</keyword>
<keyword evidence="3" id="KW-0489">Methyltransferase</keyword>
<sequence>MTRQHDTDPDAVGRLYDRFTDVWAQALGGNVHLGVWPEDGTVASPGEAADLLTDLVADRLALRPGDRVLDVGCGNGHPALRIAARHAVHVTGITVSRHQLRQARQAADRAARDAGERWSARFLLADAMRPPFPAASFDAAFAVESLLHMPDRATVLGRLHQAVRPGGRLAVADLLLRGPVTGPAAAAVAATAEMFRVTSFATADDLRGLLERTGWELEELTDIGDAVRPSYDHVTSVMREFAAAADTPGGASIRAGADVIAAFGACPEVGYVLLSARRAPADGRD</sequence>